<dbReference type="RefSeq" id="WP_348759763.1">
    <property type="nucleotide sequence ID" value="NZ_OZ026884.1"/>
</dbReference>
<comment type="similarity">
    <text evidence="3">Belongs to the Rsd/AlgQ family.</text>
</comment>
<evidence type="ECO:0000256" key="1">
    <source>
        <dbReference type="ARBA" id="ARBA00023015"/>
    </source>
</evidence>
<organism evidence="4 5">
    <name type="scientific">Candidatus Methylocalor cossyra</name>
    <dbReference type="NCBI Taxonomy" id="3108543"/>
    <lineage>
        <taxon>Bacteria</taxon>
        <taxon>Pseudomonadati</taxon>
        <taxon>Pseudomonadota</taxon>
        <taxon>Gammaproteobacteria</taxon>
        <taxon>Methylococcales</taxon>
        <taxon>Methylococcaceae</taxon>
        <taxon>Candidatus Methylocalor</taxon>
    </lineage>
</organism>
<name>A0ABM9NI47_9GAMM</name>
<accession>A0ABM9NI47</accession>
<proteinExistence type="inferred from homology"/>
<sequence length="147" mass="16752">MIENLAERRQNTTKIVRELLEERRQVWALYCDIGGIQPFTARQPLEGKLQEFRQLLIDYISLGHFGLYQRITDGTERRRKVLEVAEQIYPRIAAATDVAVAFNDKYEMLASVASLAELSDDLSRLGEALAVRGELEDQLLSAMVSRP</sequence>
<protein>
    <submittedName>
        <fullName evidence="4">Anti-RNa polymerase sigma 70 factor</fullName>
    </submittedName>
</protein>
<keyword evidence="2 3" id="KW-0804">Transcription</keyword>
<keyword evidence="5" id="KW-1185">Reference proteome</keyword>
<dbReference type="EMBL" id="OZ026884">
    <property type="protein sequence ID" value="CAL1240270.1"/>
    <property type="molecule type" value="Genomic_DNA"/>
</dbReference>
<reference evidence="4 5" key="1">
    <citation type="submission" date="2024-04" db="EMBL/GenBank/DDBJ databases">
        <authorList>
            <person name="Cremers G."/>
        </authorList>
    </citation>
    <scope>NUCLEOTIDE SEQUENCE [LARGE SCALE GENOMIC DNA]</scope>
    <source>
        <strain evidence="4">MeCH1-AG</strain>
    </source>
</reference>
<evidence type="ECO:0000313" key="4">
    <source>
        <dbReference type="EMBL" id="CAL1240270.1"/>
    </source>
</evidence>
<dbReference type="Gene3D" id="1.20.120.1370">
    <property type="entry name" value="Regulator of RNA polymerase sigma(70) subunit, domain 4"/>
    <property type="match status" value="1"/>
</dbReference>
<keyword evidence="1 3" id="KW-0805">Transcription regulation</keyword>
<evidence type="ECO:0000256" key="3">
    <source>
        <dbReference type="RuleBase" id="RU004409"/>
    </source>
</evidence>
<dbReference type="InterPro" id="IPR038309">
    <property type="entry name" value="Rsd/AlgQ_sf"/>
</dbReference>
<dbReference type="InterPro" id="IPR007448">
    <property type="entry name" value="Sigma70_reg_Rsd_AlgQ"/>
</dbReference>
<evidence type="ECO:0000313" key="5">
    <source>
        <dbReference type="Proteomes" id="UP001497493"/>
    </source>
</evidence>
<dbReference type="Proteomes" id="UP001497493">
    <property type="component" value="Chromosome"/>
</dbReference>
<gene>
    <name evidence="4" type="ORF">MECH1_V1_1494</name>
</gene>
<dbReference type="Pfam" id="PF04353">
    <property type="entry name" value="Rsd_AlgQ"/>
    <property type="match status" value="1"/>
</dbReference>
<evidence type="ECO:0000256" key="2">
    <source>
        <dbReference type="ARBA" id="ARBA00023163"/>
    </source>
</evidence>